<accession>A0ABQ3Z8D2</accession>
<proteinExistence type="predicted"/>
<organism evidence="2 3">
    <name type="scientific">Paractinoplanes durhamensis</name>
    <dbReference type="NCBI Taxonomy" id="113563"/>
    <lineage>
        <taxon>Bacteria</taxon>
        <taxon>Bacillati</taxon>
        <taxon>Actinomycetota</taxon>
        <taxon>Actinomycetes</taxon>
        <taxon>Micromonosporales</taxon>
        <taxon>Micromonosporaceae</taxon>
        <taxon>Paractinoplanes</taxon>
    </lineage>
</organism>
<evidence type="ECO:0008006" key="4">
    <source>
        <dbReference type="Google" id="ProtNLM"/>
    </source>
</evidence>
<reference evidence="2 3" key="1">
    <citation type="submission" date="2021-01" db="EMBL/GenBank/DDBJ databases">
        <title>Whole genome shotgun sequence of Actinoplanes durhamensis NBRC 14914.</title>
        <authorList>
            <person name="Komaki H."/>
            <person name="Tamura T."/>
        </authorList>
    </citation>
    <scope>NUCLEOTIDE SEQUENCE [LARGE SCALE GENOMIC DNA]</scope>
    <source>
        <strain evidence="2 3">NBRC 14914</strain>
    </source>
</reference>
<name>A0ABQ3Z8D2_9ACTN</name>
<dbReference type="Proteomes" id="UP000637628">
    <property type="component" value="Unassembled WGS sequence"/>
</dbReference>
<evidence type="ECO:0000313" key="2">
    <source>
        <dbReference type="EMBL" id="GIE06097.1"/>
    </source>
</evidence>
<evidence type="ECO:0000313" key="3">
    <source>
        <dbReference type="Proteomes" id="UP000637628"/>
    </source>
</evidence>
<dbReference type="EMBL" id="BOML01000059">
    <property type="protein sequence ID" value="GIE06097.1"/>
    <property type="molecule type" value="Genomic_DNA"/>
</dbReference>
<protein>
    <recommendedName>
        <fullName evidence="4">Copper amine oxidase</fullName>
    </recommendedName>
</protein>
<comment type="caution">
    <text evidence="2">The sequence shown here is derived from an EMBL/GenBank/DDBJ whole genome shotgun (WGS) entry which is preliminary data.</text>
</comment>
<feature type="region of interest" description="Disordered" evidence="1">
    <location>
        <begin position="405"/>
        <end position="434"/>
    </location>
</feature>
<feature type="compositionally biased region" description="Pro residues" evidence="1">
    <location>
        <begin position="424"/>
        <end position="434"/>
    </location>
</feature>
<gene>
    <name evidence="2" type="ORF">Adu01nite_74470</name>
</gene>
<evidence type="ECO:0000256" key="1">
    <source>
        <dbReference type="SAM" id="MobiDB-lite"/>
    </source>
</evidence>
<sequence>MHMRKRGNGQLWRALPILCAGLLLLLPSPGAVPVAQATPAAADLAIRFEALLGQHSVLAADLMRSRIRGDDDFVQAANAALGRNTTDMTALVGQLFGKPAADKFSPLWSEHIIELFAYAGALAARDEAAKGDAVHELTEYEESLGDFFAGASQGRLSSAAARAAVVQHVGHLTGQADAYAAGDYAAADDLYRMGYQHTYDLGLTLAGALLPPADAGTLREPLWRLRSQLGKLLAEHAVLIEDLTRAAVTGTPDFAASGDMINGNTRDLAAAIDTLFGAAAAKQFQSLWADHTDHLVAYAQAGTDQAKKDTAKTAMAGIEQRLGAFLAGATGKRMGTGDLAAALRKHDAMLMRHADAYASKDYATAHDVAYETYQQMFDLARTLADAFGASVAARLPRGGAQTGYGGMAATVSSRPGPALAQPTPAQPTPAQPGR</sequence>
<keyword evidence="3" id="KW-1185">Reference proteome</keyword>